<dbReference type="AlphaFoldDB" id="A0AAV4U8A2"/>
<evidence type="ECO:0000313" key="1">
    <source>
        <dbReference type="EMBL" id="GIY53999.1"/>
    </source>
</evidence>
<keyword evidence="2" id="KW-1185">Reference proteome</keyword>
<dbReference type="EMBL" id="BPLQ01010848">
    <property type="protein sequence ID" value="GIY53999.1"/>
    <property type="molecule type" value="Genomic_DNA"/>
</dbReference>
<protein>
    <submittedName>
        <fullName evidence="1">Uncharacterized protein</fullName>
    </submittedName>
</protein>
<sequence length="147" mass="16946">MNAIAFKSVVNIKKNWVMIRSHGRNRRNEAMIGELLRFAATIMEGVIEPILVGVGGTAIFSSDYVTLDPIDCTIADEKYGQMLGTLSLMKCSKDSGRTRQFLCTMEHDQIFFLPYILRPYYINEKVNRQWCPTKWPHYPPDFTPHDL</sequence>
<reference evidence="1 2" key="1">
    <citation type="submission" date="2021-06" db="EMBL/GenBank/DDBJ databases">
        <title>Caerostris darwini draft genome.</title>
        <authorList>
            <person name="Kono N."/>
            <person name="Arakawa K."/>
        </authorList>
    </citation>
    <scope>NUCLEOTIDE SEQUENCE [LARGE SCALE GENOMIC DNA]</scope>
</reference>
<evidence type="ECO:0000313" key="2">
    <source>
        <dbReference type="Proteomes" id="UP001054837"/>
    </source>
</evidence>
<name>A0AAV4U8A2_9ARAC</name>
<accession>A0AAV4U8A2</accession>
<dbReference type="Proteomes" id="UP001054837">
    <property type="component" value="Unassembled WGS sequence"/>
</dbReference>
<gene>
    <name evidence="1" type="ORF">CDAR_477131</name>
</gene>
<comment type="caution">
    <text evidence="1">The sequence shown here is derived from an EMBL/GenBank/DDBJ whole genome shotgun (WGS) entry which is preliminary data.</text>
</comment>
<proteinExistence type="predicted"/>
<organism evidence="1 2">
    <name type="scientific">Caerostris darwini</name>
    <dbReference type="NCBI Taxonomy" id="1538125"/>
    <lineage>
        <taxon>Eukaryota</taxon>
        <taxon>Metazoa</taxon>
        <taxon>Ecdysozoa</taxon>
        <taxon>Arthropoda</taxon>
        <taxon>Chelicerata</taxon>
        <taxon>Arachnida</taxon>
        <taxon>Araneae</taxon>
        <taxon>Araneomorphae</taxon>
        <taxon>Entelegynae</taxon>
        <taxon>Araneoidea</taxon>
        <taxon>Araneidae</taxon>
        <taxon>Caerostris</taxon>
    </lineage>
</organism>